<evidence type="ECO:0000313" key="3">
    <source>
        <dbReference type="EMBL" id="KAF7337127.1"/>
    </source>
</evidence>
<dbReference type="PANTHER" id="PTHR40465:SF1">
    <property type="entry name" value="DUF6534 DOMAIN-CONTAINING PROTEIN"/>
    <property type="match status" value="1"/>
</dbReference>
<feature type="transmembrane region" description="Helical" evidence="1">
    <location>
        <begin position="122"/>
        <end position="146"/>
    </location>
</feature>
<keyword evidence="1" id="KW-0812">Transmembrane</keyword>
<evidence type="ECO:0000313" key="4">
    <source>
        <dbReference type="Proteomes" id="UP000620124"/>
    </source>
</evidence>
<comment type="caution">
    <text evidence="3">The sequence shown here is derived from an EMBL/GenBank/DDBJ whole genome shotgun (WGS) entry which is preliminary data.</text>
</comment>
<feature type="transmembrane region" description="Helical" evidence="1">
    <location>
        <begin position="91"/>
        <end position="110"/>
    </location>
</feature>
<sequence length="309" mass="34291">MNSAIPVNLNTTLGAIQIGILASYVLFGVTTAQAYVYYSRFPDDSFKLKALIAIVWICELALTLCLGHTLYTYTISDYAQPERLLSRVPPSLGVAAFFDGFVALCVQGFFSYRLYAFTKTLYIPAVVSVLTFLQLLGTTVIFVMALRMTSMPLFVVQWRWLLTSTWAVTSVNDWVITLSLVAALISQRDYAQKRTVTMVNKLVLWTIETGMLTSLMSIVMMACFLSMKDNFIWIGLFTVQQRLFSNSLLASLNSRSTLRALNEVSLPSLHLASRVLSTSVNLANPTTQLVNDAEPEPALGKGKVAFEDV</sequence>
<dbReference type="Proteomes" id="UP000620124">
    <property type="component" value="Unassembled WGS sequence"/>
</dbReference>
<feature type="transmembrane region" description="Helical" evidence="1">
    <location>
        <begin position="202"/>
        <end position="225"/>
    </location>
</feature>
<evidence type="ECO:0000259" key="2">
    <source>
        <dbReference type="Pfam" id="PF20152"/>
    </source>
</evidence>
<keyword evidence="4" id="KW-1185">Reference proteome</keyword>
<feature type="transmembrane region" description="Helical" evidence="1">
    <location>
        <begin position="166"/>
        <end position="186"/>
    </location>
</feature>
<feature type="domain" description="DUF6534" evidence="2">
    <location>
        <begin position="171"/>
        <end position="256"/>
    </location>
</feature>
<organism evidence="3 4">
    <name type="scientific">Mycena venus</name>
    <dbReference type="NCBI Taxonomy" id="2733690"/>
    <lineage>
        <taxon>Eukaryota</taxon>
        <taxon>Fungi</taxon>
        <taxon>Dikarya</taxon>
        <taxon>Basidiomycota</taxon>
        <taxon>Agaricomycotina</taxon>
        <taxon>Agaricomycetes</taxon>
        <taxon>Agaricomycetidae</taxon>
        <taxon>Agaricales</taxon>
        <taxon>Marasmiineae</taxon>
        <taxon>Mycenaceae</taxon>
        <taxon>Mycena</taxon>
    </lineage>
</organism>
<keyword evidence="1" id="KW-1133">Transmembrane helix</keyword>
<dbReference type="OrthoDB" id="2535105at2759"/>
<dbReference type="InterPro" id="IPR045339">
    <property type="entry name" value="DUF6534"/>
</dbReference>
<feature type="transmembrane region" description="Helical" evidence="1">
    <location>
        <begin position="50"/>
        <end position="71"/>
    </location>
</feature>
<gene>
    <name evidence="3" type="ORF">MVEN_02150500</name>
</gene>
<reference evidence="3" key="1">
    <citation type="submission" date="2020-05" db="EMBL/GenBank/DDBJ databases">
        <title>Mycena genomes resolve the evolution of fungal bioluminescence.</title>
        <authorList>
            <person name="Tsai I.J."/>
        </authorList>
    </citation>
    <scope>NUCLEOTIDE SEQUENCE</scope>
    <source>
        <strain evidence="3">CCC161011</strain>
    </source>
</reference>
<evidence type="ECO:0000256" key="1">
    <source>
        <dbReference type="SAM" id="Phobius"/>
    </source>
</evidence>
<protein>
    <recommendedName>
        <fullName evidence="2">DUF6534 domain-containing protein</fullName>
    </recommendedName>
</protein>
<dbReference type="PANTHER" id="PTHR40465">
    <property type="entry name" value="CHROMOSOME 1, WHOLE GENOME SHOTGUN SEQUENCE"/>
    <property type="match status" value="1"/>
</dbReference>
<dbReference type="EMBL" id="JACAZI010000022">
    <property type="protein sequence ID" value="KAF7337127.1"/>
    <property type="molecule type" value="Genomic_DNA"/>
</dbReference>
<proteinExistence type="predicted"/>
<dbReference type="AlphaFoldDB" id="A0A8H6X9W2"/>
<feature type="transmembrane region" description="Helical" evidence="1">
    <location>
        <begin position="15"/>
        <end position="38"/>
    </location>
</feature>
<keyword evidence="1" id="KW-0472">Membrane</keyword>
<dbReference type="Pfam" id="PF20152">
    <property type="entry name" value="DUF6534"/>
    <property type="match status" value="1"/>
</dbReference>
<accession>A0A8H6X9W2</accession>
<name>A0A8H6X9W2_9AGAR</name>